<proteinExistence type="predicted"/>
<dbReference type="InterPro" id="IPR050164">
    <property type="entry name" value="Peptidase_C19"/>
</dbReference>
<dbReference type="OrthoDB" id="289038at2759"/>
<accession>A0A9W8HQX5</accession>
<dbReference type="InterPro" id="IPR018200">
    <property type="entry name" value="USP_CS"/>
</dbReference>
<organism evidence="8 9">
    <name type="scientific">Coemansia interrupta</name>
    <dbReference type="NCBI Taxonomy" id="1126814"/>
    <lineage>
        <taxon>Eukaryota</taxon>
        <taxon>Fungi</taxon>
        <taxon>Fungi incertae sedis</taxon>
        <taxon>Zoopagomycota</taxon>
        <taxon>Kickxellomycotina</taxon>
        <taxon>Kickxellomycetes</taxon>
        <taxon>Kickxellales</taxon>
        <taxon>Kickxellaceae</taxon>
        <taxon>Coemansia</taxon>
    </lineage>
</organism>
<dbReference type="GO" id="GO:0008270">
    <property type="term" value="F:zinc ion binding"/>
    <property type="evidence" value="ECO:0007669"/>
    <property type="project" value="UniProtKB-KW"/>
</dbReference>
<evidence type="ECO:0008006" key="10">
    <source>
        <dbReference type="Google" id="ProtNLM"/>
    </source>
</evidence>
<evidence type="ECO:0000259" key="6">
    <source>
        <dbReference type="PROSITE" id="PS50235"/>
    </source>
</evidence>
<sequence>MSSPAAAPDDTPSADTQQHGAAKEAAASKAPGRAKPGRQARGKHSGRCSHLAGKTKAVIDRLKVLVPYASVCKHRQALLQGRRGGSAAAAAAAATAGDREGTPAAGEGDRSRKRLVDEMPAPTCTTCHTPGDRLHACLTCDHYGCWQRAKHDTPHMHQHLAASGHAFALDFSRLVVYCAQCADYVHDAAVDAWLLGAQMRWHAALCDAAEPEAKRPRIVSTAGDLSPAQAKYLREHGALQACGGVRGLRNLGATCYLGAVLQALAHNPLVRGWMLSDGHHPATCRAAPCMACELDAAFQALFAADAAPFAPTRLLRALWLLRADLAGYGQQDAHECLMALLDTLHTGLAGAAPPRPCTCAVHQTFAGLLQSTVTCARCGNTTQAHDPMLDVSLDIPAPRGVRALDAAAVQWAGGRAGHVTSLHDCLAHFTRAEALAGYACLRCGTPGAAVKQLSIKELPPVLALQLKRFRHGARRGAKEDAFVRLPEHIDMTPYTSAALASRSQTLAGLRASLGHAVSSTGGVLPATVGGIPVVDRNAQGADASAVPRDTPLPVLSGPGGSSTLGKRRTDARHSNPACQYVLFAVVEHVGRLDTGHYTAYARQRAQWYRFDDAHVAPADIRDVLALAEEAKARAGRPAVGRAYMAFYHKQVLDYHDGTAAAAAADGQAGQMGQVNTHVDADGEFVEDAGTVRMRTSASGDVRVERRGRKKGAAKPQRPKPLPRASKPRATDDNYDAAEEGEIDEFIIAGSLGSAPAAAVERKVESESDSDGEALWDRINRARAPDLVPMGQPADALLADRPLFVDPAAIHQPLPPLPAVPAAALPSVDSNDFDDDASDDE</sequence>
<reference evidence="8" key="1">
    <citation type="submission" date="2022-07" db="EMBL/GenBank/DDBJ databases">
        <title>Phylogenomic reconstructions and comparative analyses of Kickxellomycotina fungi.</title>
        <authorList>
            <person name="Reynolds N.K."/>
            <person name="Stajich J.E."/>
            <person name="Barry K."/>
            <person name="Grigoriev I.V."/>
            <person name="Crous P."/>
            <person name="Smith M.E."/>
        </authorList>
    </citation>
    <scope>NUCLEOTIDE SEQUENCE</scope>
    <source>
        <strain evidence="8">BCRC 34489</strain>
    </source>
</reference>
<dbReference type="Gene3D" id="3.30.40.10">
    <property type="entry name" value="Zinc/RING finger domain, C3HC4 (zinc finger)"/>
    <property type="match status" value="1"/>
</dbReference>
<feature type="region of interest" description="Disordered" evidence="5">
    <location>
        <begin position="819"/>
        <end position="840"/>
    </location>
</feature>
<dbReference type="SMART" id="SM00290">
    <property type="entry name" value="ZnF_UBP"/>
    <property type="match status" value="1"/>
</dbReference>
<comment type="caution">
    <text evidence="8">The sequence shown here is derived from an EMBL/GenBank/DDBJ whole genome shotgun (WGS) entry which is preliminary data.</text>
</comment>
<evidence type="ECO:0000256" key="4">
    <source>
        <dbReference type="PROSITE-ProRule" id="PRU00502"/>
    </source>
</evidence>
<dbReference type="Pfam" id="PF02148">
    <property type="entry name" value="zf-UBP"/>
    <property type="match status" value="1"/>
</dbReference>
<name>A0A9W8HQX5_9FUNG</name>
<keyword evidence="1" id="KW-0479">Metal-binding</keyword>
<dbReference type="PANTHER" id="PTHR24006">
    <property type="entry name" value="UBIQUITIN CARBOXYL-TERMINAL HYDROLASE"/>
    <property type="match status" value="1"/>
</dbReference>
<dbReference type="InterPro" id="IPR038765">
    <property type="entry name" value="Papain-like_cys_pep_sf"/>
</dbReference>
<dbReference type="Gene3D" id="3.90.70.10">
    <property type="entry name" value="Cysteine proteinases"/>
    <property type="match status" value="1"/>
</dbReference>
<dbReference type="PROSITE" id="PS50271">
    <property type="entry name" value="ZF_UBP"/>
    <property type="match status" value="1"/>
</dbReference>
<dbReference type="EMBL" id="JANBUM010000016">
    <property type="protein sequence ID" value="KAJ2787655.1"/>
    <property type="molecule type" value="Genomic_DNA"/>
</dbReference>
<feature type="compositionally biased region" description="Low complexity" evidence="5">
    <location>
        <begin position="819"/>
        <end position="829"/>
    </location>
</feature>
<dbReference type="GO" id="GO:0005829">
    <property type="term" value="C:cytosol"/>
    <property type="evidence" value="ECO:0007669"/>
    <property type="project" value="TreeGrafter"/>
</dbReference>
<dbReference type="InterPro" id="IPR013083">
    <property type="entry name" value="Znf_RING/FYVE/PHD"/>
</dbReference>
<dbReference type="InterPro" id="IPR028889">
    <property type="entry name" value="USP"/>
</dbReference>
<dbReference type="GO" id="GO:0016579">
    <property type="term" value="P:protein deubiquitination"/>
    <property type="evidence" value="ECO:0007669"/>
    <property type="project" value="InterPro"/>
</dbReference>
<evidence type="ECO:0000256" key="5">
    <source>
        <dbReference type="SAM" id="MobiDB-lite"/>
    </source>
</evidence>
<dbReference type="GO" id="GO:0005634">
    <property type="term" value="C:nucleus"/>
    <property type="evidence" value="ECO:0007669"/>
    <property type="project" value="TreeGrafter"/>
</dbReference>
<evidence type="ECO:0000259" key="7">
    <source>
        <dbReference type="PROSITE" id="PS50271"/>
    </source>
</evidence>
<dbReference type="InterPro" id="IPR001394">
    <property type="entry name" value="Peptidase_C19_UCH"/>
</dbReference>
<dbReference type="PROSITE" id="PS00973">
    <property type="entry name" value="USP_2"/>
    <property type="match status" value="1"/>
</dbReference>
<feature type="compositionally biased region" description="Basic residues" evidence="5">
    <location>
        <begin position="35"/>
        <end position="47"/>
    </location>
</feature>
<dbReference type="SUPFAM" id="SSF54001">
    <property type="entry name" value="Cysteine proteinases"/>
    <property type="match status" value="1"/>
</dbReference>
<keyword evidence="2 4" id="KW-0863">Zinc-finger</keyword>
<dbReference type="PANTHER" id="PTHR24006:SF937">
    <property type="entry name" value="UBIQUITIN CARBOXYL-TERMINAL HYDROLASE"/>
    <property type="match status" value="1"/>
</dbReference>
<feature type="compositionally biased region" description="Low complexity" evidence="5">
    <location>
        <begin position="1"/>
        <end position="16"/>
    </location>
</feature>
<protein>
    <recommendedName>
        <fullName evidence="10">Ubiquitinyl hydrolase 1</fullName>
    </recommendedName>
</protein>
<evidence type="ECO:0000313" key="9">
    <source>
        <dbReference type="Proteomes" id="UP001140172"/>
    </source>
</evidence>
<feature type="compositionally biased region" description="Low complexity" evidence="5">
    <location>
        <begin position="23"/>
        <end position="34"/>
    </location>
</feature>
<dbReference type="AlphaFoldDB" id="A0A9W8HQX5"/>
<feature type="compositionally biased region" description="Basic and acidic residues" evidence="5">
    <location>
        <begin position="97"/>
        <end position="112"/>
    </location>
</feature>
<keyword evidence="3" id="KW-0862">Zinc</keyword>
<evidence type="ECO:0000256" key="1">
    <source>
        <dbReference type="ARBA" id="ARBA00022723"/>
    </source>
</evidence>
<feature type="compositionally biased region" description="Acidic residues" evidence="5">
    <location>
        <begin position="830"/>
        <end position="840"/>
    </location>
</feature>
<dbReference type="Pfam" id="PF00443">
    <property type="entry name" value="UCH"/>
    <property type="match status" value="1"/>
</dbReference>
<keyword evidence="9" id="KW-1185">Reference proteome</keyword>
<gene>
    <name evidence="8" type="ORF">GGI15_000545</name>
</gene>
<dbReference type="PROSITE" id="PS50235">
    <property type="entry name" value="USP_3"/>
    <property type="match status" value="1"/>
</dbReference>
<feature type="region of interest" description="Disordered" evidence="5">
    <location>
        <begin position="686"/>
        <end position="733"/>
    </location>
</feature>
<feature type="region of interest" description="Disordered" evidence="5">
    <location>
        <begin position="539"/>
        <end position="570"/>
    </location>
</feature>
<dbReference type="InterPro" id="IPR001607">
    <property type="entry name" value="Znf_UBP"/>
</dbReference>
<dbReference type="GO" id="GO:0004843">
    <property type="term" value="F:cysteine-type deubiquitinase activity"/>
    <property type="evidence" value="ECO:0007669"/>
    <property type="project" value="InterPro"/>
</dbReference>
<evidence type="ECO:0000313" key="8">
    <source>
        <dbReference type="EMBL" id="KAJ2787655.1"/>
    </source>
</evidence>
<feature type="region of interest" description="Disordered" evidence="5">
    <location>
        <begin position="90"/>
        <end position="112"/>
    </location>
</feature>
<feature type="domain" description="USP" evidence="6">
    <location>
        <begin position="246"/>
        <end position="650"/>
    </location>
</feature>
<dbReference type="SUPFAM" id="SSF57850">
    <property type="entry name" value="RING/U-box"/>
    <property type="match status" value="1"/>
</dbReference>
<evidence type="ECO:0000256" key="2">
    <source>
        <dbReference type="ARBA" id="ARBA00022771"/>
    </source>
</evidence>
<dbReference type="Proteomes" id="UP001140172">
    <property type="component" value="Unassembled WGS sequence"/>
</dbReference>
<feature type="domain" description="UBP-type" evidence="7">
    <location>
        <begin position="100"/>
        <end position="206"/>
    </location>
</feature>
<feature type="region of interest" description="Disordered" evidence="5">
    <location>
        <begin position="1"/>
        <end position="50"/>
    </location>
</feature>
<evidence type="ECO:0000256" key="3">
    <source>
        <dbReference type="ARBA" id="ARBA00022833"/>
    </source>
</evidence>